<dbReference type="GO" id="GO:0052654">
    <property type="term" value="F:L-leucine-2-oxoglutarate transaminase activity"/>
    <property type="evidence" value="ECO:0007669"/>
    <property type="project" value="RHEA"/>
</dbReference>
<dbReference type="GO" id="GO:0052655">
    <property type="term" value="F:L-valine-2-oxoglutarate transaminase activity"/>
    <property type="evidence" value="ECO:0007669"/>
    <property type="project" value="RHEA"/>
</dbReference>
<dbReference type="GO" id="GO:0009097">
    <property type="term" value="P:isoleucine biosynthetic process"/>
    <property type="evidence" value="ECO:0007669"/>
    <property type="project" value="UniProtKB-UniPathway"/>
</dbReference>
<dbReference type="Pfam" id="PF01063">
    <property type="entry name" value="Aminotran_4"/>
    <property type="match status" value="1"/>
</dbReference>
<dbReference type="OrthoDB" id="21319at2"/>
<comment type="pathway">
    <text evidence="4 17">Amino-acid biosynthesis; L-valine biosynthesis; L-valine from pyruvate: step 4/4.</text>
</comment>
<dbReference type="UniPathway" id="UPA00049">
    <property type="reaction ID" value="UER00062"/>
</dbReference>
<keyword evidence="11 17" id="KW-0100">Branched-chain amino acid biosynthesis</keyword>
<evidence type="ECO:0000256" key="6">
    <source>
        <dbReference type="ARBA" id="ARBA00009320"/>
    </source>
</evidence>
<dbReference type="PANTHER" id="PTHR42743:SF11">
    <property type="entry name" value="AMINODEOXYCHORISMATE LYASE"/>
    <property type="match status" value="1"/>
</dbReference>
<evidence type="ECO:0000256" key="16">
    <source>
        <dbReference type="RuleBase" id="RU004516"/>
    </source>
</evidence>
<evidence type="ECO:0000256" key="9">
    <source>
        <dbReference type="ARBA" id="ARBA00022679"/>
    </source>
</evidence>
<evidence type="ECO:0000256" key="15">
    <source>
        <dbReference type="RuleBase" id="RU004106"/>
    </source>
</evidence>
<comment type="cofactor">
    <cofactor evidence="1 16">
        <name>pyridoxal 5'-phosphate</name>
        <dbReference type="ChEBI" id="CHEBI:597326"/>
    </cofactor>
</comment>
<comment type="catalytic activity">
    <reaction evidence="14 17">
        <text>L-leucine + 2-oxoglutarate = 4-methyl-2-oxopentanoate + L-glutamate</text>
        <dbReference type="Rhea" id="RHEA:18321"/>
        <dbReference type="ChEBI" id="CHEBI:16810"/>
        <dbReference type="ChEBI" id="CHEBI:17865"/>
        <dbReference type="ChEBI" id="CHEBI:29985"/>
        <dbReference type="ChEBI" id="CHEBI:57427"/>
        <dbReference type="EC" id="2.6.1.42"/>
    </reaction>
</comment>
<evidence type="ECO:0000313" key="19">
    <source>
        <dbReference type="Proteomes" id="UP000236655"/>
    </source>
</evidence>
<dbReference type="InterPro" id="IPR043131">
    <property type="entry name" value="BCAT-like_N"/>
</dbReference>
<accession>A0A2I7N733</accession>
<evidence type="ECO:0000256" key="14">
    <source>
        <dbReference type="ARBA" id="ARBA00049229"/>
    </source>
</evidence>
<dbReference type="Gene3D" id="3.20.10.10">
    <property type="entry name" value="D-amino Acid Aminotransferase, subunit A, domain 2"/>
    <property type="match status" value="1"/>
</dbReference>
<evidence type="ECO:0000256" key="3">
    <source>
        <dbReference type="ARBA" id="ARBA00004824"/>
    </source>
</evidence>
<dbReference type="PROSITE" id="PS00770">
    <property type="entry name" value="AA_TRANSFER_CLASS_4"/>
    <property type="match status" value="1"/>
</dbReference>
<organism evidence="18 19">
    <name type="scientific">Aquella oligotrophica</name>
    <dbReference type="NCBI Taxonomy" id="2067065"/>
    <lineage>
        <taxon>Bacteria</taxon>
        <taxon>Pseudomonadati</taxon>
        <taxon>Pseudomonadota</taxon>
        <taxon>Betaproteobacteria</taxon>
        <taxon>Neisseriales</taxon>
        <taxon>Neisseriaceae</taxon>
        <taxon>Aquella</taxon>
    </lineage>
</organism>
<dbReference type="GO" id="GO:0009098">
    <property type="term" value="P:L-leucine biosynthetic process"/>
    <property type="evidence" value="ECO:0007669"/>
    <property type="project" value="UniProtKB-UniPathway"/>
</dbReference>
<dbReference type="SUPFAM" id="SSF56752">
    <property type="entry name" value="D-aminoacid aminotransferase-like PLP-dependent enzymes"/>
    <property type="match status" value="1"/>
</dbReference>
<dbReference type="GO" id="GO:0052656">
    <property type="term" value="F:L-isoleucine-2-oxoglutarate transaminase activity"/>
    <property type="evidence" value="ECO:0007669"/>
    <property type="project" value="RHEA"/>
</dbReference>
<dbReference type="RefSeq" id="WP_102951573.1">
    <property type="nucleotide sequence ID" value="NZ_CP024847.1"/>
</dbReference>
<dbReference type="AlphaFoldDB" id="A0A2I7N733"/>
<dbReference type="NCBIfam" id="NF005146">
    <property type="entry name" value="PRK06606.1"/>
    <property type="match status" value="1"/>
</dbReference>
<dbReference type="InterPro" id="IPR005785">
    <property type="entry name" value="B_amino_transI"/>
</dbReference>
<evidence type="ECO:0000256" key="4">
    <source>
        <dbReference type="ARBA" id="ARBA00004931"/>
    </source>
</evidence>
<keyword evidence="7 17" id="KW-0032">Aminotransferase</keyword>
<evidence type="ECO:0000256" key="12">
    <source>
        <dbReference type="ARBA" id="ARBA00048212"/>
    </source>
</evidence>
<evidence type="ECO:0000313" key="18">
    <source>
        <dbReference type="EMBL" id="AUR52277.1"/>
    </source>
</evidence>
<evidence type="ECO:0000256" key="1">
    <source>
        <dbReference type="ARBA" id="ARBA00001933"/>
    </source>
</evidence>
<dbReference type="InterPro" id="IPR036038">
    <property type="entry name" value="Aminotransferase-like"/>
</dbReference>
<comment type="function">
    <text evidence="2 17">Acts on leucine, isoleucine and valine.</text>
</comment>
<dbReference type="InterPro" id="IPR001544">
    <property type="entry name" value="Aminotrans_IV"/>
</dbReference>
<reference evidence="19" key="1">
    <citation type="submission" date="2017-11" db="EMBL/GenBank/DDBJ databases">
        <authorList>
            <person name="Chan K.G."/>
            <person name="Lee L.S."/>
        </authorList>
    </citation>
    <scope>NUCLEOTIDE SEQUENCE [LARGE SCALE GENOMIC DNA]</scope>
    <source>
        <strain evidence="19">DSM 100970</strain>
    </source>
</reference>
<dbReference type="EC" id="2.6.1.42" evidence="17"/>
<dbReference type="Proteomes" id="UP000236655">
    <property type="component" value="Chromosome"/>
</dbReference>
<keyword evidence="10 16" id="KW-0663">Pyridoxal phosphate</keyword>
<dbReference type="FunFam" id="3.20.10.10:FF:000002">
    <property type="entry name" value="D-alanine aminotransferase"/>
    <property type="match status" value="1"/>
</dbReference>
<comment type="catalytic activity">
    <reaction evidence="13 17">
        <text>L-isoleucine + 2-oxoglutarate = (S)-3-methyl-2-oxopentanoate + L-glutamate</text>
        <dbReference type="Rhea" id="RHEA:24801"/>
        <dbReference type="ChEBI" id="CHEBI:16810"/>
        <dbReference type="ChEBI" id="CHEBI:29985"/>
        <dbReference type="ChEBI" id="CHEBI:35146"/>
        <dbReference type="ChEBI" id="CHEBI:58045"/>
        <dbReference type="EC" id="2.6.1.42"/>
    </reaction>
</comment>
<dbReference type="InterPro" id="IPR050571">
    <property type="entry name" value="Class-IV_PLP-Dep_Aminotrnsfr"/>
</dbReference>
<dbReference type="Gene3D" id="3.30.470.10">
    <property type="match status" value="1"/>
</dbReference>
<evidence type="ECO:0000256" key="17">
    <source>
        <dbReference type="RuleBase" id="RU364094"/>
    </source>
</evidence>
<proteinExistence type="inferred from homology"/>
<gene>
    <name evidence="17" type="primary">ilvE</name>
    <name evidence="18" type="ORF">CUN60_08205</name>
</gene>
<dbReference type="NCBIfam" id="TIGR01122">
    <property type="entry name" value="ilvE_I"/>
    <property type="match status" value="1"/>
</dbReference>
<dbReference type="EMBL" id="CP024847">
    <property type="protein sequence ID" value="AUR52277.1"/>
    <property type="molecule type" value="Genomic_DNA"/>
</dbReference>
<keyword evidence="8 17" id="KW-0028">Amino-acid biosynthesis</keyword>
<keyword evidence="19" id="KW-1185">Reference proteome</keyword>
<keyword evidence="9 17" id="KW-0808">Transferase</keyword>
<evidence type="ECO:0000256" key="2">
    <source>
        <dbReference type="ARBA" id="ARBA00003109"/>
    </source>
</evidence>
<evidence type="ECO:0000256" key="7">
    <source>
        <dbReference type="ARBA" id="ARBA00022576"/>
    </source>
</evidence>
<evidence type="ECO:0000256" key="11">
    <source>
        <dbReference type="ARBA" id="ARBA00023304"/>
    </source>
</evidence>
<evidence type="ECO:0000256" key="8">
    <source>
        <dbReference type="ARBA" id="ARBA00022605"/>
    </source>
</evidence>
<protein>
    <recommendedName>
        <fullName evidence="17">Branched-chain-amino-acid aminotransferase</fullName>
        <shortName evidence="17">BCAT</shortName>
        <ecNumber evidence="17">2.6.1.42</ecNumber>
    </recommendedName>
</protein>
<dbReference type="KEGG" id="nba:CUN60_08205"/>
<comment type="pathway">
    <text evidence="3 17">Amino-acid biosynthesis; L-isoleucine biosynthesis; L-isoleucine from 2-oxobutanoate: step 4/4.</text>
</comment>
<evidence type="ECO:0000256" key="10">
    <source>
        <dbReference type="ARBA" id="ARBA00022898"/>
    </source>
</evidence>
<comment type="similarity">
    <text evidence="6 15">Belongs to the class-IV pyridoxal-phosphate-dependent aminotransferase family.</text>
</comment>
<comment type="catalytic activity">
    <reaction evidence="12 17">
        <text>L-valine + 2-oxoglutarate = 3-methyl-2-oxobutanoate + L-glutamate</text>
        <dbReference type="Rhea" id="RHEA:24813"/>
        <dbReference type="ChEBI" id="CHEBI:11851"/>
        <dbReference type="ChEBI" id="CHEBI:16810"/>
        <dbReference type="ChEBI" id="CHEBI:29985"/>
        <dbReference type="ChEBI" id="CHEBI:57762"/>
        <dbReference type="EC" id="2.6.1.42"/>
    </reaction>
</comment>
<name>A0A2I7N733_9NEIS</name>
<dbReference type="UniPathway" id="UPA00047">
    <property type="reaction ID" value="UER00058"/>
</dbReference>
<evidence type="ECO:0000256" key="5">
    <source>
        <dbReference type="ARBA" id="ARBA00005072"/>
    </source>
</evidence>
<dbReference type="InterPro" id="IPR043132">
    <property type="entry name" value="BCAT-like_C"/>
</dbReference>
<comment type="pathway">
    <text evidence="5 17">Amino-acid biosynthesis; L-leucine biosynthesis; L-leucine from 3-methyl-2-oxobutanoate: step 4/4.</text>
</comment>
<dbReference type="PANTHER" id="PTHR42743">
    <property type="entry name" value="AMINO-ACID AMINOTRANSFERASE"/>
    <property type="match status" value="1"/>
</dbReference>
<evidence type="ECO:0000256" key="13">
    <source>
        <dbReference type="ARBA" id="ARBA00048798"/>
    </source>
</evidence>
<dbReference type="UniPathway" id="UPA00048">
    <property type="reaction ID" value="UER00073"/>
</dbReference>
<sequence>MANLIWQNGALKPFEQATTHVMSHALHYGTGVFEGIRAYEQADGTIAVLALKEHIERMFVSADPIAMKIPYTREEVCAAVVATVKANELKSCYIRPLAYYGLPPTKVRVRPDPKTPIEVIVYSYDMGDYLPDVALDVKISDFIRLHPQSTAVGAKICGHYVNSLQALLQISGTKYNELIMLDYEGYVAEGSSDNLFMVKDKVVYTPELGTILTGITRQIVIGLAQDLGYKVVETKIKPEELYTADEVFFTGTAVEVRAAGTINDKTIGNGEEGPITKHLKTEYLKICRGQNPKYNHYLTPVK</sequence>
<dbReference type="GO" id="GO:0009099">
    <property type="term" value="P:L-valine biosynthetic process"/>
    <property type="evidence" value="ECO:0007669"/>
    <property type="project" value="UniProtKB-UniPathway"/>
</dbReference>
<dbReference type="InterPro" id="IPR018300">
    <property type="entry name" value="Aminotrans_IV_CS"/>
</dbReference>